<sequence>MESKITLQKTSCYFCREWLDDKNIKNHLLTCGQVLEKCPLNCLSYIQRKNLENHIKTCTKGENSNKKMHNGIANFQSLKDSPIIENDRVELIEENLIKLRKSLNEEIQMRHDVIGELGNLKKRNQITDEWTVKVSEVLNLLQKRIQEEKESRHLEIKDLNGVVQNLLKEFQARQYL</sequence>
<proteinExistence type="predicted"/>
<organism evidence="1 2">
    <name type="scientific">Clunio marinus</name>
    <dbReference type="NCBI Taxonomy" id="568069"/>
    <lineage>
        <taxon>Eukaryota</taxon>
        <taxon>Metazoa</taxon>
        <taxon>Ecdysozoa</taxon>
        <taxon>Arthropoda</taxon>
        <taxon>Hexapoda</taxon>
        <taxon>Insecta</taxon>
        <taxon>Pterygota</taxon>
        <taxon>Neoptera</taxon>
        <taxon>Endopterygota</taxon>
        <taxon>Diptera</taxon>
        <taxon>Nematocera</taxon>
        <taxon>Chironomoidea</taxon>
        <taxon>Chironomidae</taxon>
        <taxon>Clunio</taxon>
    </lineage>
</organism>
<dbReference type="Gene3D" id="3.30.40.10">
    <property type="entry name" value="Zinc/RING finger domain, C3HC4 (zinc finger)"/>
    <property type="match status" value="1"/>
</dbReference>
<protein>
    <submittedName>
        <fullName evidence="1">CLUMA_CG006514, isoform A</fullName>
    </submittedName>
</protein>
<evidence type="ECO:0000313" key="2">
    <source>
        <dbReference type="Proteomes" id="UP000183832"/>
    </source>
</evidence>
<accession>A0A1J1I3Z7</accession>
<dbReference type="InterPro" id="IPR013083">
    <property type="entry name" value="Znf_RING/FYVE/PHD"/>
</dbReference>
<evidence type="ECO:0000313" key="1">
    <source>
        <dbReference type="EMBL" id="CRK93097.1"/>
    </source>
</evidence>
<dbReference type="AlphaFoldDB" id="A0A1J1I3Z7"/>
<dbReference type="Proteomes" id="UP000183832">
    <property type="component" value="Unassembled WGS sequence"/>
</dbReference>
<dbReference type="STRING" id="568069.A0A1J1I3Z7"/>
<dbReference type="OrthoDB" id="1737200at2759"/>
<keyword evidence="2" id="KW-1185">Reference proteome</keyword>
<gene>
    <name evidence="1" type="primary">putative GL15839</name>
    <name evidence="1" type="ORF">CLUMA_CG006514</name>
</gene>
<dbReference type="EMBL" id="CVRI01000036">
    <property type="protein sequence ID" value="CRK93097.1"/>
    <property type="molecule type" value="Genomic_DNA"/>
</dbReference>
<reference evidence="1 2" key="1">
    <citation type="submission" date="2015-04" db="EMBL/GenBank/DDBJ databases">
        <authorList>
            <person name="Syromyatnikov M.Y."/>
            <person name="Popov V.N."/>
        </authorList>
    </citation>
    <scope>NUCLEOTIDE SEQUENCE [LARGE SCALE GENOMIC DNA]</scope>
</reference>
<name>A0A1J1I3Z7_9DIPT</name>